<feature type="non-terminal residue" evidence="1">
    <location>
        <position position="1"/>
    </location>
</feature>
<dbReference type="AlphaFoldDB" id="A0A699Q418"/>
<proteinExistence type="predicted"/>
<comment type="caution">
    <text evidence="1">The sequence shown here is derived from an EMBL/GenBank/DDBJ whole genome shotgun (WGS) entry which is preliminary data.</text>
</comment>
<protein>
    <submittedName>
        <fullName evidence="1">Uncharacterized protein</fullName>
    </submittedName>
</protein>
<gene>
    <name evidence="1" type="ORF">Tci_831495</name>
</gene>
<accession>A0A699Q418</accession>
<sequence length="128" mass="14678">KVDPKLNIETDSTFVGSSFLDQEMQEVDSDQSMPDDEIISVSGNDKEVDDSKELSYANENVFDNVIDKLVLSKSNKKIMVKAVKMNVRSQIEKVNGLLRQCDKHHMQLIKYIEHIMYSTIKVPRDIMV</sequence>
<reference evidence="1" key="1">
    <citation type="journal article" date="2019" name="Sci. Rep.">
        <title>Draft genome of Tanacetum cinerariifolium, the natural source of mosquito coil.</title>
        <authorList>
            <person name="Yamashiro T."/>
            <person name="Shiraishi A."/>
            <person name="Satake H."/>
            <person name="Nakayama K."/>
        </authorList>
    </citation>
    <scope>NUCLEOTIDE SEQUENCE</scope>
</reference>
<dbReference type="EMBL" id="BKCJ010981918">
    <property type="protein sequence ID" value="GFC59525.1"/>
    <property type="molecule type" value="Genomic_DNA"/>
</dbReference>
<feature type="non-terminal residue" evidence="1">
    <location>
        <position position="128"/>
    </location>
</feature>
<name>A0A699Q418_TANCI</name>
<evidence type="ECO:0000313" key="1">
    <source>
        <dbReference type="EMBL" id="GFC59525.1"/>
    </source>
</evidence>
<organism evidence="1">
    <name type="scientific">Tanacetum cinerariifolium</name>
    <name type="common">Dalmatian daisy</name>
    <name type="synonym">Chrysanthemum cinerariifolium</name>
    <dbReference type="NCBI Taxonomy" id="118510"/>
    <lineage>
        <taxon>Eukaryota</taxon>
        <taxon>Viridiplantae</taxon>
        <taxon>Streptophyta</taxon>
        <taxon>Embryophyta</taxon>
        <taxon>Tracheophyta</taxon>
        <taxon>Spermatophyta</taxon>
        <taxon>Magnoliopsida</taxon>
        <taxon>eudicotyledons</taxon>
        <taxon>Gunneridae</taxon>
        <taxon>Pentapetalae</taxon>
        <taxon>asterids</taxon>
        <taxon>campanulids</taxon>
        <taxon>Asterales</taxon>
        <taxon>Asteraceae</taxon>
        <taxon>Asteroideae</taxon>
        <taxon>Anthemideae</taxon>
        <taxon>Anthemidinae</taxon>
        <taxon>Tanacetum</taxon>
    </lineage>
</organism>